<dbReference type="Proteomes" id="UP000240760">
    <property type="component" value="Unassembled WGS sequence"/>
</dbReference>
<proteinExistence type="predicted"/>
<reference evidence="1 2" key="1">
    <citation type="submission" date="2016-07" db="EMBL/GenBank/DDBJ databases">
        <title>Multiple horizontal gene transfer events from other fungi enriched the ability of initially mycotrophic Trichoderma (Ascomycota) to feed on dead plant biomass.</title>
        <authorList>
            <consortium name="DOE Joint Genome Institute"/>
            <person name="Aerts A."/>
            <person name="Atanasova L."/>
            <person name="Chenthamara K."/>
            <person name="Zhang J."/>
            <person name="Grujic M."/>
            <person name="Henrissat B."/>
            <person name="Kuo A."/>
            <person name="Salamov A."/>
            <person name="Lipzen A."/>
            <person name="Labutti K."/>
            <person name="Barry K."/>
            <person name="Miao Y."/>
            <person name="Rahimi M.J."/>
            <person name="Shen Q."/>
            <person name="Grigoriev I.V."/>
            <person name="Kubicek C.P."/>
            <person name="Druzhinina I.S."/>
        </authorList>
    </citation>
    <scope>NUCLEOTIDE SEQUENCE [LARGE SCALE GENOMIC DNA]</scope>
    <source>
        <strain evidence="1 2">ATCC 18648</strain>
    </source>
</reference>
<accession>A0A2T4BW24</accession>
<protein>
    <submittedName>
        <fullName evidence="1">Uncharacterized protein</fullName>
    </submittedName>
</protein>
<name>A0A2T4BW24_TRILO</name>
<dbReference type="AlphaFoldDB" id="A0A2T4BW24"/>
<sequence length="84" mass="9620">MMRGQRVQRALLCRPFFVQGTAGSLLKQTHPWGKADHHSARVHRGGRIVQAEKSNHPKAQSLTTHQVDLSHWRNGADPAEVWWY</sequence>
<dbReference type="EMBL" id="KZ679138">
    <property type="protein sequence ID" value="PTB73512.1"/>
    <property type="molecule type" value="Genomic_DNA"/>
</dbReference>
<organism evidence="1 2">
    <name type="scientific">Trichoderma longibrachiatum ATCC 18648</name>
    <dbReference type="NCBI Taxonomy" id="983965"/>
    <lineage>
        <taxon>Eukaryota</taxon>
        <taxon>Fungi</taxon>
        <taxon>Dikarya</taxon>
        <taxon>Ascomycota</taxon>
        <taxon>Pezizomycotina</taxon>
        <taxon>Sordariomycetes</taxon>
        <taxon>Hypocreomycetidae</taxon>
        <taxon>Hypocreales</taxon>
        <taxon>Hypocreaceae</taxon>
        <taxon>Trichoderma</taxon>
    </lineage>
</organism>
<gene>
    <name evidence="1" type="ORF">M440DRAFT_1064295</name>
</gene>
<evidence type="ECO:0000313" key="2">
    <source>
        <dbReference type="Proteomes" id="UP000240760"/>
    </source>
</evidence>
<keyword evidence="2" id="KW-1185">Reference proteome</keyword>
<evidence type="ECO:0000313" key="1">
    <source>
        <dbReference type="EMBL" id="PTB73512.1"/>
    </source>
</evidence>